<reference evidence="3" key="1">
    <citation type="submission" date="2023-08" db="EMBL/GenBank/DDBJ databases">
        <authorList>
            <person name="Alioto T."/>
            <person name="Alioto T."/>
            <person name="Gomez Garrido J."/>
        </authorList>
    </citation>
    <scope>NUCLEOTIDE SEQUENCE</scope>
</reference>
<dbReference type="EMBL" id="OY660878">
    <property type="protein sequence ID" value="CAJ1073326.1"/>
    <property type="molecule type" value="Genomic_DNA"/>
</dbReference>
<evidence type="ECO:0000256" key="1">
    <source>
        <dbReference type="SAM" id="MobiDB-lite"/>
    </source>
</evidence>
<evidence type="ECO:0000313" key="3">
    <source>
        <dbReference type="EMBL" id="CAJ1073326.1"/>
    </source>
</evidence>
<dbReference type="Pfam" id="PF16064">
    <property type="entry name" value="DUF4806"/>
    <property type="match status" value="1"/>
</dbReference>
<sequence>MASNYLKEEPDNQEDYSYSEYPDTSDEETELVDLESQTGDELSSLREDVAAWAVETKQTHSSVNKMLAILRKHGHNLPKDGRTLLQTPCFVDSKKKFQRAVVEILLEIRDEVKSLNQQGDIEDGGEQIRQLPLRTLEEAQRMSLEIDRHPNIKRSLIKQLSHLGRKDIKTCTRKILDRILHNDVQRKYNLLGGGRQGKKSLKKTAFFTVILESVRINFPTATEELVAASIGDHLKQAPARCGGRCTTRTSPC</sequence>
<feature type="domain" description="DUF4806" evidence="2">
    <location>
        <begin position="131"/>
        <end position="211"/>
    </location>
</feature>
<feature type="region of interest" description="Disordered" evidence="1">
    <location>
        <begin position="1"/>
        <end position="40"/>
    </location>
</feature>
<evidence type="ECO:0000259" key="2">
    <source>
        <dbReference type="Pfam" id="PF16064"/>
    </source>
</evidence>
<feature type="compositionally biased region" description="Basic and acidic residues" evidence="1">
    <location>
        <begin position="1"/>
        <end position="10"/>
    </location>
</feature>
<dbReference type="AlphaFoldDB" id="A0AAV1GGY8"/>
<protein>
    <submittedName>
        <fullName evidence="3">UPF0471 protein C1orf63-like protein</fullName>
    </submittedName>
</protein>
<evidence type="ECO:0000313" key="4">
    <source>
        <dbReference type="Proteomes" id="UP001178508"/>
    </source>
</evidence>
<dbReference type="InterPro" id="IPR032071">
    <property type="entry name" value="DUF4806"/>
</dbReference>
<gene>
    <name evidence="3" type="ORF">XNOV1_A012822</name>
</gene>
<keyword evidence="4" id="KW-1185">Reference proteome</keyword>
<dbReference type="PANTHER" id="PTHR34153:SF2">
    <property type="entry name" value="SI:CH211-262H13.3-RELATED"/>
    <property type="match status" value="1"/>
</dbReference>
<feature type="compositionally biased region" description="Acidic residues" evidence="1">
    <location>
        <begin position="23"/>
        <end position="33"/>
    </location>
</feature>
<dbReference type="Proteomes" id="UP001178508">
    <property type="component" value="Chromosome 15"/>
</dbReference>
<dbReference type="PANTHER" id="PTHR34153">
    <property type="entry name" value="SI:CH211-262H13.3-RELATED-RELATED"/>
    <property type="match status" value="1"/>
</dbReference>
<organism evidence="3 4">
    <name type="scientific">Xyrichtys novacula</name>
    <name type="common">Pearly razorfish</name>
    <name type="synonym">Hemipteronotus novacula</name>
    <dbReference type="NCBI Taxonomy" id="13765"/>
    <lineage>
        <taxon>Eukaryota</taxon>
        <taxon>Metazoa</taxon>
        <taxon>Chordata</taxon>
        <taxon>Craniata</taxon>
        <taxon>Vertebrata</taxon>
        <taxon>Euteleostomi</taxon>
        <taxon>Actinopterygii</taxon>
        <taxon>Neopterygii</taxon>
        <taxon>Teleostei</taxon>
        <taxon>Neoteleostei</taxon>
        <taxon>Acanthomorphata</taxon>
        <taxon>Eupercaria</taxon>
        <taxon>Labriformes</taxon>
        <taxon>Labridae</taxon>
        <taxon>Xyrichtys</taxon>
    </lineage>
</organism>
<accession>A0AAV1GGY8</accession>
<name>A0AAV1GGY8_XYRNO</name>
<proteinExistence type="predicted"/>